<dbReference type="GO" id="GO:0005669">
    <property type="term" value="C:transcription factor TFIID complex"/>
    <property type="evidence" value="ECO:0007669"/>
    <property type="project" value="InterPro"/>
</dbReference>
<protein>
    <recommendedName>
        <fullName evidence="3">Transcription initiation factor TFIID subunit 8</fullName>
    </recommendedName>
</protein>
<name>A0A834ZBH9_TETSI</name>
<evidence type="ECO:0000256" key="6">
    <source>
        <dbReference type="ARBA" id="ARBA00023242"/>
    </source>
</evidence>
<dbReference type="CDD" id="cd08049">
    <property type="entry name" value="TAF8"/>
    <property type="match status" value="1"/>
</dbReference>
<comment type="similarity">
    <text evidence="2">Belongs to the TAF8 family.</text>
</comment>
<dbReference type="GO" id="GO:0046982">
    <property type="term" value="F:protein heterodimerization activity"/>
    <property type="evidence" value="ECO:0007669"/>
    <property type="project" value="InterPro"/>
</dbReference>
<dbReference type="InterPro" id="IPR037818">
    <property type="entry name" value="TAF8"/>
</dbReference>
<evidence type="ECO:0000313" key="9">
    <source>
        <dbReference type="EMBL" id="KAF8399607.1"/>
    </source>
</evidence>
<comment type="caution">
    <text evidence="9">The sequence shown here is derived from an EMBL/GenBank/DDBJ whole genome shotgun (WGS) entry which is preliminary data.</text>
</comment>
<evidence type="ECO:0000256" key="2">
    <source>
        <dbReference type="ARBA" id="ARBA00008767"/>
    </source>
</evidence>
<dbReference type="Pfam" id="PF07524">
    <property type="entry name" value="Bromo_TP"/>
    <property type="match status" value="1"/>
</dbReference>
<comment type="subcellular location">
    <subcellularLocation>
        <location evidence="1">Nucleus</location>
    </subcellularLocation>
</comment>
<evidence type="ECO:0000256" key="7">
    <source>
        <dbReference type="SAM" id="MobiDB-lite"/>
    </source>
</evidence>
<dbReference type="InterPro" id="IPR006565">
    <property type="entry name" value="BTP"/>
</dbReference>
<gene>
    <name evidence="9" type="ORF">HHK36_015476</name>
</gene>
<dbReference type="InterPro" id="IPR019473">
    <property type="entry name" value="TFIID_su8_C"/>
</dbReference>
<dbReference type="PANTHER" id="PTHR46338">
    <property type="entry name" value="TRANSCRIPTION INITIATION FACTOR TFIID SUBUNIT 8"/>
    <property type="match status" value="1"/>
</dbReference>
<evidence type="ECO:0000256" key="4">
    <source>
        <dbReference type="ARBA" id="ARBA00023015"/>
    </source>
</evidence>
<reference evidence="9 10" key="1">
    <citation type="submission" date="2020-04" db="EMBL/GenBank/DDBJ databases">
        <title>Plant Genome Project.</title>
        <authorList>
            <person name="Zhang R.-G."/>
        </authorList>
    </citation>
    <scope>NUCLEOTIDE SEQUENCE [LARGE SCALE GENOMIC DNA]</scope>
    <source>
        <strain evidence="9">YNK0</strain>
        <tissue evidence="9">Leaf</tissue>
    </source>
</reference>
<feature type="domain" description="Bromodomain associated" evidence="8">
    <location>
        <begin position="23"/>
        <end position="98"/>
    </location>
</feature>
<feature type="region of interest" description="Disordered" evidence="7">
    <location>
        <begin position="301"/>
        <end position="320"/>
    </location>
</feature>
<proteinExistence type="inferred from homology"/>
<keyword evidence="4" id="KW-0805">Transcription regulation</keyword>
<keyword evidence="10" id="KW-1185">Reference proteome</keyword>
<evidence type="ECO:0000259" key="8">
    <source>
        <dbReference type="SMART" id="SM00576"/>
    </source>
</evidence>
<dbReference type="PANTHER" id="PTHR46338:SF1">
    <property type="entry name" value="TRANSCRIPTION INITIATION FACTOR TFIID SUBUNIT 8"/>
    <property type="match status" value="1"/>
</dbReference>
<evidence type="ECO:0000313" key="10">
    <source>
        <dbReference type="Proteomes" id="UP000655225"/>
    </source>
</evidence>
<dbReference type="OrthoDB" id="436852at2759"/>
<dbReference type="Gene3D" id="1.10.20.10">
    <property type="entry name" value="Histone, subunit A"/>
    <property type="match status" value="1"/>
</dbReference>
<dbReference type="Pfam" id="PF10406">
    <property type="entry name" value="TAF8_C"/>
    <property type="match status" value="1"/>
</dbReference>
<evidence type="ECO:0000256" key="3">
    <source>
        <dbReference type="ARBA" id="ARBA00017307"/>
    </source>
</evidence>
<accession>A0A834ZBH9</accession>
<evidence type="ECO:0000256" key="5">
    <source>
        <dbReference type="ARBA" id="ARBA00023163"/>
    </source>
</evidence>
<organism evidence="9 10">
    <name type="scientific">Tetracentron sinense</name>
    <name type="common">Spur-leaf</name>
    <dbReference type="NCBI Taxonomy" id="13715"/>
    <lineage>
        <taxon>Eukaryota</taxon>
        <taxon>Viridiplantae</taxon>
        <taxon>Streptophyta</taxon>
        <taxon>Embryophyta</taxon>
        <taxon>Tracheophyta</taxon>
        <taxon>Spermatophyta</taxon>
        <taxon>Magnoliopsida</taxon>
        <taxon>Trochodendrales</taxon>
        <taxon>Trochodendraceae</taxon>
        <taxon>Tetracentron</taxon>
    </lineage>
</organism>
<dbReference type="InterPro" id="IPR009072">
    <property type="entry name" value="Histone-fold"/>
</dbReference>
<keyword evidence="5" id="KW-0804">Transcription</keyword>
<sequence length="340" mass="37301">MSDGGGESGKENEQIVNRKSGGGDFGQVIAKIAVGQICESVGFQGFQQSALKVLSDIAIRYLCGLGKTAHFYSNLAGRTECNIFDIIQGLEDLESHGFSGASDVNHCLAGSGAIREIIRYMCLAEEIPFARPIPHFPVIRNRKPTQSFLQIRETPAAKHVPAWLPAFPDPRTDIHTPLWNERATDSGTNKIEEKRQQRKVEWSLLSLQQRLACNGLAAPASVDTGDVGKAKGATESNPFLAPPLQFGEKDVVHVSIPAKLSNETAVEKRVSVLDTFTPTIEEPKSGFCDLGDGNRKCLQNKDADRTTLGYAMDDEKDDKKRRAEQILKESKENPRELAQL</sequence>
<dbReference type="AlphaFoldDB" id="A0A834ZBH9"/>
<dbReference type="CDD" id="cd00076">
    <property type="entry name" value="HFD_SF"/>
    <property type="match status" value="1"/>
</dbReference>
<keyword evidence="6" id="KW-0539">Nucleus</keyword>
<dbReference type="EMBL" id="JABCRI010000010">
    <property type="protein sequence ID" value="KAF8399607.1"/>
    <property type="molecule type" value="Genomic_DNA"/>
</dbReference>
<dbReference type="Proteomes" id="UP000655225">
    <property type="component" value="Unassembled WGS sequence"/>
</dbReference>
<dbReference type="SMART" id="SM00576">
    <property type="entry name" value="BTP"/>
    <property type="match status" value="1"/>
</dbReference>
<dbReference type="OMA" id="YFRIGPD"/>
<evidence type="ECO:0000256" key="1">
    <source>
        <dbReference type="ARBA" id="ARBA00004123"/>
    </source>
</evidence>